<keyword evidence="8" id="KW-1185">Reference proteome</keyword>
<dbReference type="SUPFAM" id="SSF88946">
    <property type="entry name" value="Sigma2 domain of RNA polymerase sigma factors"/>
    <property type="match status" value="1"/>
</dbReference>
<accession>A0A4R6IQC9</accession>
<evidence type="ECO:0000256" key="3">
    <source>
        <dbReference type="ARBA" id="ARBA00023082"/>
    </source>
</evidence>
<evidence type="ECO:0000256" key="1">
    <source>
        <dbReference type="ARBA" id="ARBA00010641"/>
    </source>
</evidence>
<dbReference type="AlphaFoldDB" id="A0A4R6IQC9"/>
<evidence type="ECO:0000256" key="4">
    <source>
        <dbReference type="ARBA" id="ARBA00023163"/>
    </source>
</evidence>
<dbReference type="NCBIfam" id="TIGR02985">
    <property type="entry name" value="Sig70_bacteroi1"/>
    <property type="match status" value="1"/>
</dbReference>
<evidence type="ECO:0000256" key="2">
    <source>
        <dbReference type="ARBA" id="ARBA00023015"/>
    </source>
</evidence>
<dbReference type="InterPro" id="IPR036388">
    <property type="entry name" value="WH-like_DNA-bd_sf"/>
</dbReference>
<dbReference type="InterPro" id="IPR039425">
    <property type="entry name" value="RNA_pol_sigma-70-like"/>
</dbReference>
<dbReference type="Pfam" id="PF04542">
    <property type="entry name" value="Sigma70_r2"/>
    <property type="match status" value="1"/>
</dbReference>
<dbReference type="Pfam" id="PF08281">
    <property type="entry name" value="Sigma70_r4_2"/>
    <property type="match status" value="1"/>
</dbReference>
<evidence type="ECO:0000259" key="6">
    <source>
        <dbReference type="Pfam" id="PF08281"/>
    </source>
</evidence>
<dbReference type="EMBL" id="SNWM01000001">
    <property type="protein sequence ID" value="TDO24554.1"/>
    <property type="molecule type" value="Genomic_DNA"/>
</dbReference>
<name>A0A4R6IQC9_9SPHI</name>
<dbReference type="Proteomes" id="UP000295499">
    <property type="component" value="Unassembled WGS sequence"/>
</dbReference>
<dbReference type="NCBIfam" id="TIGR02937">
    <property type="entry name" value="sigma70-ECF"/>
    <property type="match status" value="1"/>
</dbReference>
<feature type="domain" description="RNA polymerase sigma-70 region 2" evidence="5">
    <location>
        <begin position="28"/>
        <end position="92"/>
    </location>
</feature>
<evidence type="ECO:0000259" key="5">
    <source>
        <dbReference type="Pfam" id="PF04542"/>
    </source>
</evidence>
<dbReference type="OrthoDB" id="659569at2"/>
<dbReference type="CDD" id="cd06171">
    <property type="entry name" value="Sigma70_r4"/>
    <property type="match status" value="1"/>
</dbReference>
<gene>
    <name evidence="7" type="ORF">CLV32_0843</name>
</gene>
<dbReference type="InterPro" id="IPR014284">
    <property type="entry name" value="RNA_pol_sigma-70_dom"/>
</dbReference>
<dbReference type="PANTHER" id="PTHR43133:SF46">
    <property type="entry name" value="RNA POLYMERASE SIGMA-70 FACTOR ECF SUBFAMILY"/>
    <property type="match status" value="1"/>
</dbReference>
<sequence>MDADCAKLNDESLLLKLRSGDSASFAEIYQRYWPILFRHAFRMLKNDNEAEDVVQDTFTKLWKAAPELPTDTILAAYLYTIVRNQVLNIIARSSVQASYRTDLKKFMVDGYELTDHLTRERILSKLIEDEIQNLPSRMREVFELKRKQHLSYKEIADVMEISELTVKTQMNKAITILRKKLGNHIALFFTIL</sequence>
<dbReference type="InterPro" id="IPR013324">
    <property type="entry name" value="RNA_pol_sigma_r3/r4-like"/>
</dbReference>
<dbReference type="RefSeq" id="WP_133552645.1">
    <property type="nucleotide sequence ID" value="NZ_SNWM01000001.1"/>
</dbReference>
<keyword evidence="4" id="KW-0804">Transcription</keyword>
<feature type="domain" description="RNA polymerase sigma factor 70 region 4 type 2" evidence="6">
    <location>
        <begin position="126"/>
        <end position="173"/>
    </location>
</feature>
<protein>
    <submittedName>
        <fullName evidence="7">RNA polymerase sigma-70 factor (ECF subfamily)</fullName>
    </submittedName>
</protein>
<proteinExistence type="inferred from homology"/>
<dbReference type="InterPro" id="IPR007627">
    <property type="entry name" value="RNA_pol_sigma70_r2"/>
</dbReference>
<dbReference type="InterPro" id="IPR013249">
    <property type="entry name" value="RNA_pol_sigma70_r4_t2"/>
</dbReference>
<evidence type="ECO:0000313" key="8">
    <source>
        <dbReference type="Proteomes" id="UP000295499"/>
    </source>
</evidence>
<keyword evidence="2" id="KW-0805">Transcription regulation</keyword>
<dbReference type="InterPro" id="IPR014327">
    <property type="entry name" value="RNA_pol_sigma70_bacteroid"/>
</dbReference>
<dbReference type="GO" id="GO:0016987">
    <property type="term" value="F:sigma factor activity"/>
    <property type="evidence" value="ECO:0007669"/>
    <property type="project" value="UniProtKB-KW"/>
</dbReference>
<comment type="similarity">
    <text evidence="1">Belongs to the sigma-70 factor family. ECF subfamily.</text>
</comment>
<dbReference type="SUPFAM" id="SSF88659">
    <property type="entry name" value="Sigma3 and sigma4 domains of RNA polymerase sigma factors"/>
    <property type="match status" value="1"/>
</dbReference>
<organism evidence="7 8">
    <name type="scientific">Pedobacter duraquae</name>
    <dbReference type="NCBI Taxonomy" id="425511"/>
    <lineage>
        <taxon>Bacteria</taxon>
        <taxon>Pseudomonadati</taxon>
        <taxon>Bacteroidota</taxon>
        <taxon>Sphingobacteriia</taxon>
        <taxon>Sphingobacteriales</taxon>
        <taxon>Sphingobacteriaceae</taxon>
        <taxon>Pedobacter</taxon>
    </lineage>
</organism>
<dbReference type="GO" id="GO:0006352">
    <property type="term" value="P:DNA-templated transcription initiation"/>
    <property type="evidence" value="ECO:0007669"/>
    <property type="project" value="InterPro"/>
</dbReference>
<reference evidence="7 8" key="1">
    <citation type="submission" date="2019-03" db="EMBL/GenBank/DDBJ databases">
        <title>Genomic Encyclopedia of Archaeal and Bacterial Type Strains, Phase II (KMG-II): from individual species to whole genera.</title>
        <authorList>
            <person name="Goeker M."/>
        </authorList>
    </citation>
    <scope>NUCLEOTIDE SEQUENCE [LARGE SCALE GENOMIC DNA]</scope>
    <source>
        <strain evidence="7 8">DSM 19034</strain>
    </source>
</reference>
<dbReference type="Gene3D" id="1.10.10.10">
    <property type="entry name" value="Winged helix-like DNA-binding domain superfamily/Winged helix DNA-binding domain"/>
    <property type="match status" value="1"/>
</dbReference>
<keyword evidence="3" id="KW-0731">Sigma factor</keyword>
<dbReference type="GO" id="GO:0003677">
    <property type="term" value="F:DNA binding"/>
    <property type="evidence" value="ECO:0007669"/>
    <property type="project" value="InterPro"/>
</dbReference>
<dbReference type="PANTHER" id="PTHR43133">
    <property type="entry name" value="RNA POLYMERASE ECF-TYPE SIGMA FACTO"/>
    <property type="match status" value="1"/>
</dbReference>
<dbReference type="InterPro" id="IPR013325">
    <property type="entry name" value="RNA_pol_sigma_r2"/>
</dbReference>
<comment type="caution">
    <text evidence="7">The sequence shown here is derived from an EMBL/GenBank/DDBJ whole genome shotgun (WGS) entry which is preliminary data.</text>
</comment>
<dbReference type="Gene3D" id="1.10.1740.10">
    <property type="match status" value="1"/>
</dbReference>
<evidence type="ECO:0000313" key="7">
    <source>
        <dbReference type="EMBL" id="TDO24554.1"/>
    </source>
</evidence>